<gene>
    <name evidence="3" type="ORF">SYN_01607</name>
</gene>
<dbReference type="AlphaFoldDB" id="Q2LQC4"/>
<accession>Q2LQC4</accession>
<keyword evidence="1" id="KW-0812">Transmembrane</keyword>
<dbReference type="PANTHER" id="PTHR30189">
    <property type="entry name" value="LPS-ASSEMBLY PROTEIN"/>
    <property type="match status" value="1"/>
</dbReference>
<evidence type="ECO:0000313" key="3">
    <source>
        <dbReference type="EMBL" id="ABC76212.1"/>
    </source>
</evidence>
<dbReference type="eggNOG" id="COG1452">
    <property type="taxonomic scope" value="Bacteria"/>
</dbReference>
<protein>
    <submittedName>
        <fullName evidence="3">Organic solvent tolerance protein</fullName>
    </submittedName>
</protein>
<proteinExistence type="inferred from homology"/>
<keyword evidence="1" id="KW-1133">Transmembrane helix</keyword>
<dbReference type="KEGG" id="sat:SYN_01607"/>
<dbReference type="Proteomes" id="UP000001933">
    <property type="component" value="Chromosome"/>
</dbReference>
<sequence>MQKIFMLHASTAFLPLLQAEIGLLPEVMMNRKNSLYEEVGIKSILRPEGPRSWISYIVMFFFVVLLFPADALTAEPRKIQGPVDIEADTLDYVKDTDTYHARGNVIIRFSEGVLTADSVALNKSTNEALAEGHVSLKSGGDILEGDILTFNIETKSGAAENARIFMVRNHVYLKGSRIEKEGEARYRVFDATATTCDGAIPDWSFSGKELDVTIDGYGTVKHGKFNIRNFPVFYTPYLIFPAKTTRQSGFLLPTLAYSRDKHGVDIELPFFWAISPNLDATFYSRYMEERGFMEGLEIRYFISPDSYGTFYADYLNDNKNVTETLGAISRDWQSDRQRGSFYLNHETTFSSGFYLRSDIYKVSDSWYFKDFSSKNYYRDHYSTDPTQRFKRISFQADESLNSLDSTVRLVKDAELYNITALARYTDDFTSPSNDQTLQKYPEISLFTVKRPLLGTPLHGMINGTYDYFYRNEGQKGHMYDIQPLVSLPVRLGHYARFVPEFSVRETIWDRDDDESGTMPGVSHRGDRQVYTASAVLNTEFHRIYAIGGKQFDKIRHVIKPELTYTYIPDPSQDDIPDYVTPIDETNSLTYALTNTLTAKMREKDGSSSYREIVRFKLFQTYDIREARRSVQADEPDSEPFRDLNMELFIDPFSYLSFAARNKLDVNSGDWLQTNYDLVLRDWRGDSATLQYRYTQDSIEEINLNLNAKLTSQLDALFILRRNELEEKNLERTYLLKYHRQCWGVDFGYSDGDNDRRFVVSFSLYGMGI</sequence>
<dbReference type="HOGENOM" id="CLU_009039_4_0_7"/>
<dbReference type="HAMAP" id="MF_01411">
    <property type="entry name" value="LPS_assembly_LptD"/>
    <property type="match status" value="1"/>
</dbReference>
<dbReference type="Pfam" id="PF04453">
    <property type="entry name" value="LptD"/>
    <property type="match status" value="1"/>
</dbReference>
<dbReference type="GO" id="GO:0043165">
    <property type="term" value="P:Gram-negative-bacterium-type cell outer membrane assembly"/>
    <property type="evidence" value="ECO:0007669"/>
    <property type="project" value="InterPro"/>
</dbReference>
<keyword evidence="1" id="KW-0472">Membrane</keyword>
<feature type="transmembrane region" description="Helical" evidence="1">
    <location>
        <begin position="53"/>
        <end position="72"/>
    </location>
</feature>
<dbReference type="PANTHER" id="PTHR30189:SF1">
    <property type="entry name" value="LPS-ASSEMBLY PROTEIN LPTD"/>
    <property type="match status" value="1"/>
</dbReference>
<organism evidence="3 4">
    <name type="scientific">Syntrophus aciditrophicus (strain SB)</name>
    <dbReference type="NCBI Taxonomy" id="56780"/>
    <lineage>
        <taxon>Bacteria</taxon>
        <taxon>Pseudomonadati</taxon>
        <taxon>Thermodesulfobacteriota</taxon>
        <taxon>Syntrophia</taxon>
        <taxon>Syntrophales</taxon>
        <taxon>Syntrophaceae</taxon>
        <taxon>Syntrophus</taxon>
    </lineage>
</organism>
<dbReference type="InterPro" id="IPR050218">
    <property type="entry name" value="LptD"/>
</dbReference>
<evidence type="ECO:0000259" key="2">
    <source>
        <dbReference type="Pfam" id="PF04453"/>
    </source>
</evidence>
<dbReference type="STRING" id="56780.SYN_01607"/>
<feature type="domain" description="LptD C-terminal" evidence="2">
    <location>
        <begin position="336"/>
        <end position="719"/>
    </location>
</feature>
<evidence type="ECO:0000313" key="4">
    <source>
        <dbReference type="Proteomes" id="UP000001933"/>
    </source>
</evidence>
<evidence type="ECO:0000256" key="1">
    <source>
        <dbReference type="SAM" id="Phobius"/>
    </source>
</evidence>
<dbReference type="GO" id="GO:1990351">
    <property type="term" value="C:transporter complex"/>
    <property type="evidence" value="ECO:0007669"/>
    <property type="project" value="TreeGrafter"/>
</dbReference>
<dbReference type="GO" id="GO:0015920">
    <property type="term" value="P:lipopolysaccharide transport"/>
    <property type="evidence" value="ECO:0007669"/>
    <property type="project" value="InterPro"/>
</dbReference>
<dbReference type="InterPro" id="IPR020889">
    <property type="entry name" value="LipoPS_assembly_LptD"/>
</dbReference>
<name>Q2LQC4_SYNAS</name>
<dbReference type="InParanoid" id="Q2LQC4"/>
<dbReference type="InterPro" id="IPR007543">
    <property type="entry name" value="LptD_C"/>
</dbReference>
<dbReference type="GO" id="GO:0009279">
    <property type="term" value="C:cell outer membrane"/>
    <property type="evidence" value="ECO:0007669"/>
    <property type="project" value="InterPro"/>
</dbReference>
<dbReference type="EMBL" id="CP000252">
    <property type="protein sequence ID" value="ABC76212.1"/>
    <property type="molecule type" value="Genomic_DNA"/>
</dbReference>
<keyword evidence="4" id="KW-1185">Reference proteome</keyword>
<reference evidence="3 4" key="1">
    <citation type="journal article" date="2007" name="Proc. Natl. Acad. Sci. U.S.A.">
        <title>The genome of Syntrophus aciditrophicus: life at the thermodynamic limit of microbial growth.</title>
        <authorList>
            <person name="McInerney M.J."/>
            <person name="Rohlin L."/>
            <person name="Mouttaki H."/>
            <person name="Kim U."/>
            <person name="Krupp R.S."/>
            <person name="Rios-Hernandez L."/>
            <person name="Sieber J."/>
            <person name="Struchtemeyer C.G."/>
            <person name="Bhattacharyya A."/>
            <person name="Campbell J.W."/>
            <person name="Gunsalus R.P."/>
        </authorList>
    </citation>
    <scope>NUCLEOTIDE SEQUENCE [LARGE SCALE GENOMIC DNA]</scope>
    <source>
        <strain evidence="3 4">SB</strain>
    </source>
</reference>